<reference evidence="4 5" key="1">
    <citation type="journal article" date="2014" name="Science">
        <title>Plant genetics. Early allopolyploid evolution in the post-Neolithic Brassica napus oilseed genome.</title>
        <authorList>
            <person name="Chalhoub B."/>
            <person name="Denoeud F."/>
            <person name="Liu S."/>
            <person name="Parkin I.A."/>
            <person name="Tang H."/>
            <person name="Wang X."/>
            <person name="Chiquet J."/>
            <person name="Belcram H."/>
            <person name="Tong C."/>
            <person name="Samans B."/>
            <person name="Correa M."/>
            <person name="Da Silva C."/>
            <person name="Just J."/>
            <person name="Falentin C."/>
            <person name="Koh C.S."/>
            <person name="Le Clainche I."/>
            <person name="Bernard M."/>
            <person name="Bento P."/>
            <person name="Noel B."/>
            <person name="Labadie K."/>
            <person name="Alberti A."/>
            <person name="Charles M."/>
            <person name="Arnaud D."/>
            <person name="Guo H."/>
            <person name="Daviaud C."/>
            <person name="Alamery S."/>
            <person name="Jabbari K."/>
            <person name="Zhao M."/>
            <person name="Edger P.P."/>
            <person name="Chelaifa H."/>
            <person name="Tack D."/>
            <person name="Lassalle G."/>
            <person name="Mestiri I."/>
            <person name="Schnel N."/>
            <person name="Le Paslier M.C."/>
            <person name="Fan G."/>
            <person name="Renault V."/>
            <person name="Bayer P.E."/>
            <person name="Golicz A.A."/>
            <person name="Manoli S."/>
            <person name="Lee T.H."/>
            <person name="Thi V.H."/>
            <person name="Chalabi S."/>
            <person name="Hu Q."/>
            <person name="Fan C."/>
            <person name="Tollenaere R."/>
            <person name="Lu Y."/>
            <person name="Battail C."/>
            <person name="Shen J."/>
            <person name="Sidebottom C.H."/>
            <person name="Wang X."/>
            <person name="Canaguier A."/>
            <person name="Chauveau A."/>
            <person name="Berard A."/>
            <person name="Deniot G."/>
            <person name="Guan M."/>
            <person name="Liu Z."/>
            <person name="Sun F."/>
            <person name="Lim Y.P."/>
            <person name="Lyons E."/>
            <person name="Town C.D."/>
            <person name="Bancroft I."/>
            <person name="Wang X."/>
            <person name="Meng J."/>
            <person name="Ma J."/>
            <person name="Pires J.C."/>
            <person name="King G.J."/>
            <person name="Brunel D."/>
            <person name="Delourme R."/>
            <person name="Renard M."/>
            <person name="Aury J.M."/>
            <person name="Adams K.L."/>
            <person name="Batley J."/>
            <person name="Snowdon R.J."/>
            <person name="Tost J."/>
            <person name="Edwards D."/>
            <person name="Zhou Y."/>
            <person name="Hua W."/>
            <person name="Sharpe A.G."/>
            <person name="Paterson A.H."/>
            <person name="Guan C."/>
            <person name="Wincker P."/>
        </authorList>
    </citation>
    <scope>NUCLEOTIDE SEQUENCE [LARGE SCALE GENOMIC DNA]</scope>
    <source>
        <strain evidence="5">cv. Darmor-bzh</strain>
    </source>
</reference>
<feature type="region of interest" description="Disordered" evidence="2">
    <location>
        <begin position="209"/>
        <end position="245"/>
    </location>
</feature>
<evidence type="ECO:0000313" key="3">
    <source>
        <dbReference type="EMBL" id="CAF2078670.1"/>
    </source>
</evidence>
<dbReference type="Pfam" id="PF03398">
    <property type="entry name" value="Ist1"/>
    <property type="match status" value="1"/>
</dbReference>
<keyword evidence="5" id="KW-1185">Reference proteome</keyword>
<reference evidence="3" key="3">
    <citation type="submission" date="2021-01" db="EMBL/GenBank/DDBJ databases">
        <authorList>
            <consortium name="Genoscope - CEA"/>
            <person name="William W."/>
        </authorList>
    </citation>
    <scope>NUCLEOTIDE SEQUENCE</scope>
</reference>
<protein>
    <submittedName>
        <fullName evidence="3">(rape) hypothetical protein</fullName>
    </submittedName>
    <submittedName>
        <fullName evidence="4">BnaC01g36050D protein</fullName>
    </submittedName>
</protein>
<accession>A0A078GAV2</accession>
<dbReference type="OMA" id="WRQASKC"/>
<dbReference type="PANTHER" id="PTHR12161">
    <property type="entry name" value="IST1 FAMILY MEMBER"/>
    <property type="match status" value="1"/>
</dbReference>
<feature type="compositionally biased region" description="Basic and acidic residues" evidence="2">
    <location>
        <begin position="213"/>
        <end position="232"/>
    </location>
</feature>
<dbReference type="GO" id="GO:0015031">
    <property type="term" value="P:protein transport"/>
    <property type="evidence" value="ECO:0007669"/>
    <property type="project" value="InterPro"/>
</dbReference>
<dbReference type="EMBL" id="HG994365">
    <property type="protein sequence ID" value="CAF2078670.1"/>
    <property type="molecule type" value="Genomic_DNA"/>
</dbReference>
<sequence length="245" mass="28271">MKETACAKNKEPKPGCFRNVFAVWFRSSRWRQASKCKLHIQSLQCSVKIHRRRRDCMVKQSRSDVAKLLDSDRLQEARRKTRQSYEDEKMLSAYDQVDYFCTSILQNFSPLDRQSDVHLLPEETKEAMAGLIFAASRIGELKELQIIRSLFVQRFGLGFDKDCVDLRPGHFVSSEIVKILETKYSRDAFSPENLLGIFQNYQTSSTTANVDPITKDSASRDDHGIARSDTAKKRNQKRVLGERKL</sequence>
<dbReference type="PaxDb" id="3708-A0A078GAV2"/>
<evidence type="ECO:0000256" key="2">
    <source>
        <dbReference type="SAM" id="MobiDB-lite"/>
    </source>
</evidence>
<evidence type="ECO:0000256" key="1">
    <source>
        <dbReference type="ARBA" id="ARBA00005536"/>
    </source>
</evidence>
<evidence type="ECO:0000313" key="5">
    <source>
        <dbReference type="Proteomes" id="UP000028999"/>
    </source>
</evidence>
<dbReference type="Proteomes" id="UP000028999">
    <property type="component" value="Unassembled WGS sequence"/>
</dbReference>
<dbReference type="Gramene" id="CDY21843">
    <property type="protein sequence ID" value="CDY21843"/>
    <property type="gene ID" value="GSBRNA2T00018137001"/>
</dbReference>
<gene>
    <name evidence="4" type="primary">BnaC01g36050D</name>
    <name evidence="3" type="ORF">DARMORV10_C01P48990.1</name>
    <name evidence="4" type="ORF">GSBRNA2T00018137001</name>
</gene>
<dbReference type="PANTHER" id="PTHR12161:SF58">
    <property type="entry name" value="REGULATOR OF VPS4 ACTIVITY IN THE MVB PATHWAY PROTEIN"/>
    <property type="match status" value="1"/>
</dbReference>
<evidence type="ECO:0000313" key="4">
    <source>
        <dbReference type="EMBL" id="CDY21843.1"/>
    </source>
</evidence>
<organism evidence="4 5">
    <name type="scientific">Brassica napus</name>
    <name type="common">Rape</name>
    <dbReference type="NCBI Taxonomy" id="3708"/>
    <lineage>
        <taxon>Eukaryota</taxon>
        <taxon>Viridiplantae</taxon>
        <taxon>Streptophyta</taxon>
        <taxon>Embryophyta</taxon>
        <taxon>Tracheophyta</taxon>
        <taxon>Spermatophyta</taxon>
        <taxon>Magnoliopsida</taxon>
        <taxon>eudicotyledons</taxon>
        <taxon>Gunneridae</taxon>
        <taxon>Pentapetalae</taxon>
        <taxon>rosids</taxon>
        <taxon>malvids</taxon>
        <taxon>Brassicales</taxon>
        <taxon>Brassicaceae</taxon>
        <taxon>Brassiceae</taxon>
        <taxon>Brassica</taxon>
    </lineage>
</organism>
<proteinExistence type="inferred from homology"/>
<dbReference type="InterPro" id="IPR042277">
    <property type="entry name" value="IST1-like"/>
</dbReference>
<reference evidence="4" key="2">
    <citation type="submission" date="2014-06" db="EMBL/GenBank/DDBJ databases">
        <authorList>
            <person name="Genoscope - CEA"/>
        </authorList>
    </citation>
    <scope>NUCLEOTIDE SEQUENCE</scope>
</reference>
<dbReference type="EMBL" id="LK032125">
    <property type="protein sequence ID" value="CDY21843.1"/>
    <property type="molecule type" value="Genomic_DNA"/>
</dbReference>
<name>A0A078GAV2_BRANA</name>
<dbReference type="AlphaFoldDB" id="A0A078GAV2"/>
<dbReference type="STRING" id="3708.A0A078GAV2"/>
<comment type="similarity">
    <text evidence="1">Belongs to the IST1 family.</text>
</comment>
<dbReference type="Gene3D" id="1.20.1260.60">
    <property type="entry name" value="Vacuolar protein sorting-associated protein Ist1"/>
    <property type="match status" value="1"/>
</dbReference>
<dbReference type="Proteomes" id="UP001295469">
    <property type="component" value="Chromosome C01"/>
</dbReference>
<dbReference type="InterPro" id="IPR005061">
    <property type="entry name" value="Ist1"/>
</dbReference>
<dbReference type="GO" id="GO:0008104">
    <property type="term" value="P:intracellular protein localization"/>
    <property type="evidence" value="ECO:0000318"/>
    <property type="project" value="GO_Central"/>
</dbReference>